<proteinExistence type="predicted"/>
<organism evidence="4 5">
    <name type="scientific">BD1-7 clade bacterium</name>
    <dbReference type="NCBI Taxonomy" id="2029982"/>
    <lineage>
        <taxon>Bacteria</taxon>
        <taxon>Pseudomonadati</taxon>
        <taxon>Pseudomonadota</taxon>
        <taxon>Gammaproteobacteria</taxon>
        <taxon>Cellvibrionales</taxon>
        <taxon>Spongiibacteraceae</taxon>
        <taxon>BD1-7 clade</taxon>
    </lineage>
</organism>
<feature type="domain" description="DUF4124" evidence="3">
    <location>
        <begin position="11"/>
        <end position="52"/>
    </location>
</feature>
<dbReference type="GO" id="GO:0009055">
    <property type="term" value="F:electron transfer activity"/>
    <property type="evidence" value="ECO:0007669"/>
    <property type="project" value="TreeGrafter"/>
</dbReference>
<protein>
    <recommendedName>
        <fullName evidence="6">Glutaredoxin.1</fullName>
    </recommendedName>
</protein>
<dbReference type="InterPro" id="IPR025392">
    <property type="entry name" value="DUF4124"/>
</dbReference>
<feature type="domain" description="Glutaredoxin" evidence="2">
    <location>
        <begin position="73"/>
        <end position="129"/>
    </location>
</feature>
<dbReference type="PROSITE" id="PS51354">
    <property type="entry name" value="GLUTAREDOXIN_2"/>
    <property type="match status" value="1"/>
</dbReference>
<dbReference type="InterPro" id="IPR051548">
    <property type="entry name" value="Grx-like_ET"/>
</dbReference>
<feature type="signal peptide" evidence="1">
    <location>
        <begin position="1"/>
        <end position="21"/>
    </location>
</feature>
<keyword evidence="1" id="KW-0732">Signal</keyword>
<dbReference type="OrthoDB" id="8991911at2"/>
<evidence type="ECO:0008006" key="6">
    <source>
        <dbReference type="Google" id="ProtNLM"/>
    </source>
</evidence>
<dbReference type="CDD" id="cd02976">
    <property type="entry name" value="NrdH"/>
    <property type="match status" value="1"/>
</dbReference>
<evidence type="ECO:0000313" key="4">
    <source>
        <dbReference type="EMBL" id="CAA0099426.1"/>
    </source>
</evidence>
<accession>A0A5S9P775</accession>
<dbReference type="PANTHER" id="PTHR34386">
    <property type="entry name" value="GLUTAREDOXIN"/>
    <property type="match status" value="1"/>
</dbReference>
<sequence length="149" mass="16745">MKLASYLVGVMLVVASASAQAKVYKWVDEHGNVQFSDSKPEIAKAETLELKTNTYKHSAVDINPIESDKPQRVIMYATAWCGYCKKARSYFDENGIAYTEYDIEKDTKAKARYDKLGGKGVPVILVGKERMNGFSESSFERLYKPSDKP</sequence>
<dbReference type="GO" id="GO:0045454">
    <property type="term" value="P:cell redox homeostasis"/>
    <property type="evidence" value="ECO:0007669"/>
    <property type="project" value="TreeGrafter"/>
</dbReference>
<dbReference type="Pfam" id="PF00462">
    <property type="entry name" value="Glutaredoxin"/>
    <property type="match status" value="1"/>
</dbReference>
<dbReference type="SUPFAM" id="SSF52833">
    <property type="entry name" value="Thioredoxin-like"/>
    <property type="match status" value="1"/>
</dbReference>
<dbReference type="AlphaFoldDB" id="A0A5S9P775"/>
<dbReference type="Proteomes" id="UP000434580">
    <property type="component" value="Unassembled WGS sequence"/>
</dbReference>
<evidence type="ECO:0000259" key="3">
    <source>
        <dbReference type="Pfam" id="PF13511"/>
    </source>
</evidence>
<gene>
    <name evidence="4" type="ORF">DPBNPPHM_03706</name>
</gene>
<dbReference type="PANTHER" id="PTHR34386:SF1">
    <property type="entry name" value="GLUTAREDOXIN-LIKE PROTEIN NRDH"/>
    <property type="match status" value="1"/>
</dbReference>
<name>A0A5S9P775_9GAMM</name>
<dbReference type="Gene3D" id="3.40.30.10">
    <property type="entry name" value="Glutaredoxin"/>
    <property type="match status" value="1"/>
</dbReference>
<dbReference type="InterPro" id="IPR002109">
    <property type="entry name" value="Glutaredoxin"/>
</dbReference>
<evidence type="ECO:0000259" key="2">
    <source>
        <dbReference type="Pfam" id="PF00462"/>
    </source>
</evidence>
<dbReference type="EMBL" id="CACSII010000007">
    <property type="protein sequence ID" value="CAA0099426.1"/>
    <property type="molecule type" value="Genomic_DNA"/>
</dbReference>
<dbReference type="InterPro" id="IPR036249">
    <property type="entry name" value="Thioredoxin-like_sf"/>
</dbReference>
<evidence type="ECO:0000313" key="5">
    <source>
        <dbReference type="Proteomes" id="UP000434580"/>
    </source>
</evidence>
<evidence type="ECO:0000256" key="1">
    <source>
        <dbReference type="SAM" id="SignalP"/>
    </source>
</evidence>
<reference evidence="4 5" key="1">
    <citation type="submission" date="2019-11" db="EMBL/GenBank/DDBJ databases">
        <authorList>
            <person name="Holert J."/>
        </authorList>
    </citation>
    <scope>NUCLEOTIDE SEQUENCE [LARGE SCALE GENOMIC DNA]</scope>
    <source>
        <strain evidence="4">BC5_2</strain>
    </source>
</reference>
<feature type="chain" id="PRO_5030137997" description="Glutaredoxin.1" evidence="1">
    <location>
        <begin position="22"/>
        <end position="149"/>
    </location>
</feature>
<dbReference type="Pfam" id="PF13511">
    <property type="entry name" value="DUF4124"/>
    <property type="match status" value="1"/>
</dbReference>